<dbReference type="CDD" id="cd19531">
    <property type="entry name" value="LCL_NRPS-like"/>
    <property type="match status" value="1"/>
</dbReference>
<dbReference type="GO" id="GO:0009366">
    <property type="term" value="C:enterobactin synthetase complex"/>
    <property type="evidence" value="ECO:0007669"/>
    <property type="project" value="TreeGrafter"/>
</dbReference>
<dbReference type="InterPro" id="IPR001242">
    <property type="entry name" value="Condensation_dom"/>
</dbReference>
<dbReference type="InterPro" id="IPR023213">
    <property type="entry name" value="CAT-like_dom_sf"/>
</dbReference>
<dbReference type="GO" id="GO:0009239">
    <property type="term" value="P:enterobactin biosynthetic process"/>
    <property type="evidence" value="ECO:0007669"/>
    <property type="project" value="TreeGrafter"/>
</dbReference>
<dbReference type="GO" id="GO:0008610">
    <property type="term" value="P:lipid biosynthetic process"/>
    <property type="evidence" value="ECO:0007669"/>
    <property type="project" value="UniProtKB-ARBA"/>
</dbReference>
<dbReference type="SUPFAM" id="SSF52777">
    <property type="entry name" value="CoA-dependent acyltransferases"/>
    <property type="match status" value="2"/>
</dbReference>
<dbReference type="Pfam" id="PF00668">
    <property type="entry name" value="Condensation"/>
    <property type="match status" value="1"/>
</dbReference>
<sequence>MNSSSRSSAAWIASLGQERHFAYQQRFPDSAAFNVPIAATFTGPVDHTALEAALRAVAARHEPLRCSFVRERGLLRGVPHPAESVPVTQHDLRGSTELELGTELARIGSTEAARPFDLAAEPAMRAHVVRLREDETALVLNVHHTSFDGWSSPVFFRDLSDRYQELTEGRAAGTAQFEDVFADFAMQQRRRLTAGGFDGEIAYWRDRLAEPAPPAQWPSDDRDKDAPWWAGDMAWATIPEELVEALRRAAAAERTTLFGWTLAVYKVALHRFLDARSVAIGSPYAARTDQRWHDLVGFFANTLVFGYEFDPDETLRDLVRRTHAQAMSGHRQQNVPYGVLVDRFQPPVQEGRTPYFQTMFIVQNTPLPDARFGPLRLRTTKIVTGSARYDLTCCLGWRRGRLALELETRPALLGQETALRFADLFFGLLAASVAEADTRVGALTPLPVRLGVRRGRERTDSVDGLFEGLVGDWRTKEPR</sequence>
<evidence type="ECO:0000313" key="2">
    <source>
        <dbReference type="EMBL" id="AGZ93977.1"/>
    </source>
</evidence>
<dbReference type="Gene3D" id="3.30.559.10">
    <property type="entry name" value="Chloramphenicol acetyltransferase-like domain"/>
    <property type="match status" value="1"/>
</dbReference>
<organism evidence="2">
    <name type="scientific">Streptomyces sp. MMG1662</name>
    <dbReference type="NCBI Taxonomy" id="1415548"/>
    <lineage>
        <taxon>Bacteria</taxon>
        <taxon>Bacillati</taxon>
        <taxon>Actinomycetota</taxon>
        <taxon>Actinomycetes</taxon>
        <taxon>Kitasatosporales</taxon>
        <taxon>Streptomycetaceae</taxon>
        <taxon>Streptomyces</taxon>
    </lineage>
</organism>
<reference evidence="2" key="1">
    <citation type="journal article" date="2013" name="Proc. Natl. Acad. Sci. U.S.A.">
        <title>Diversity and abundance of phosphonate biosynthetic genes in nature.</title>
        <authorList>
            <person name="Yu X."/>
            <person name="Doroghazi J.R."/>
            <person name="Janga S.C."/>
            <person name="Zhang J.K."/>
            <person name="Circello B."/>
            <person name="Griffin B.M."/>
            <person name="Labeda D.P."/>
            <person name="Metcalf W.W."/>
        </authorList>
    </citation>
    <scope>NUCLEOTIDE SEQUENCE</scope>
    <source>
        <strain evidence="2">MMG1662</strain>
    </source>
</reference>
<dbReference type="GO" id="GO:0047527">
    <property type="term" value="F:2,3-dihydroxybenzoate-serine ligase activity"/>
    <property type="evidence" value="ECO:0007669"/>
    <property type="project" value="TreeGrafter"/>
</dbReference>
<feature type="domain" description="Condensation" evidence="1">
    <location>
        <begin position="14"/>
        <end position="443"/>
    </location>
</feature>
<dbReference type="Gene3D" id="3.30.559.30">
    <property type="entry name" value="Nonribosomal peptide synthetase, condensation domain"/>
    <property type="match status" value="1"/>
</dbReference>
<dbReference type="GO" id="GO:0005829">
    <property type="term" value="C:cytosol"/>
    <property type="evidence" value="ECO:0007669"/>
    <property type="project" value="TreeGrafter"/>
</dbReference>
<evidence type="ECO:0000259" key="1">
    <source>
        <dbReference type="Pfam" id="PF00668"/>
    </source>
</evidence>
<dbReference type="PANTHER" id="PTHR45527">
    <property type="entry name" value="NONRIBOSOMAL PEPTIDE SYNTHETASE"/>
    <property type="match status" value="1"/>
</dbReference>
<dbReference type="AlphaFoldDB" id="U5YR50"/>
<name>U5YR50_9ACTN</name>
<dbReference type="EMBL" id="KF386868">
    <property type="protein sequence ID" value="AGZ93977.1"/>
    <property type="molecule type" value="Genomic_DNA"/>
</dbReference>
<dbReference type="GO" id="GO:0043041">
    <property type="term" value="P:amino acid activation for nonribosomal peptide biosynthetic process"/>
    <property type="evidence" value="ECO:0007669"/>
    <property type="project" value="TreeGrafter"/>
</dbReference>
<proteinExistence type="predicted"/>
<dbReference type="PANTHER" id="PTHR45527:SF1">
    <property type="entry name" value="FATTY ACID SYNTHASE"/>
    <property type="match status" value="1"/>
</dbReference>
<dbReference type="GO" id="GO:0031177">
    <property type="term" value="F:phosphopantetheine binding"/>
    <property type="evidence" value="ECO:0007669"/>
    <property type="project" value="TreeGrafter"/>
</dbReference>
<accession>U5YR50</accession>
<protein>
    <submittedName>
        <fullName evidence="2">Non-ribosomal peptide synthetase</fullName>
    </submittedName>
</protein>